<reference evidence="2" key="1">
    <citation type="submission" date="2021-01" db="EMBL/GenBank/DDBJ databases">
        <authorList>
            <person name="Corre E."/>
            <person name="Pelletier E."/>
            <person name="Niang G."/>
            <person name="Scheremetjew M."/>
            <person name="Finn R."/>
            <person name="Kale V."/>
            <person name="Holt S."/>
            <person name="Cochrane G."/>
            <person name="Meng A."/>
            <person name="Brown T."/>
            <person name="Cohen L."/>
        </authorList>
    </citation>
    <scope>NUCLEOTIDE SEQUENCE</scope>
    <source>
        <strain evidence="2">CCMP1756</strain>
    </source>
</reference>
<feature type="region of interest" description="Disordered" evidence="1">
    <location>
        <begin position="1"/>
        <end position="31"/>
    </location>
</feature>
<dbReference type="AlphaFoldDB" id="A0A7S4A4G5"/>
<feature type="region of interest" description="Disordered" evidence="1">
    <location>
        <begin position="132"/>
        <end position="165"/>
    </location>
</feature>
<feature type="compositionally biased region" description="Basic residues" evidence="1">
    <location>
        <begin position="147"/>
        <end position="156"/>
    </location>
</feature>
<evidence type="ECO:0000313" key="2">
    <source>
        <dbReference type="EMBL" id="CAE0702743.1"/>
    </source>
</evidence>
<feature type="compositionally biased region" description="Basic and acidic residues" evidence="1">
    <location>
        <begin position="19"/>
        <end position="31"/>
    </location>
</feature>
<sequence length="165" mass="18591">MSSDMTDGDAPATRKPQKERHAPKGQEPRPVVCRDDKDALVAWLAIELGDPELRRALTKCSHVVKARNVILARARNKHISEAAESLKHDATANNIIERACAQCSRKTEAAAVLAHWNKLRSWQKGSKKIIQRRAKGNKNEGRPLGFRGKHKKHQSRHSVFFPRRG</sequence>
<gene>
    <name evidence="2" type="ORF">PCAL00307_LOCUS18188</name>
</gene>
<accession>A0A7S4A4G5</accession>
<evidence type="ECO:0000256" key="1">
    <source>
        <dbReference type="SAM" id="MobiDB-lite"/>
    </source>
</evidence>
<protein>
    <submittedName>
        <fullName evidence="2">Uncharacterized protein</fullName>
    </submittedName>
</protein>
<proteinExistence type="predicted"/>
<dbReference type="EMBL" id="HBIW01021093">
    <property type="protein sequence ID" value="CAE0702743.1"/>
    <property type="molecule type" value="Transcribed_RNA"/>
</dbReference>
<name>A0A7S4A4G5_9STRA</name>
<organism evidence="2">
    <name type="scientific">Pelagomonas calceolata</name>
    <dbReference type="NCBI Taxonomy" id="35677"/>
    <lineage>
        <taxon>Eukaryota</taxon>
        <taxon>Sar</taxon>
        <taxon>Stramenopiles</taxon>
        <taxon>Ochrophyta</taxon>
        <taxon>Pelagophyceae</taxon>
        <taxon>Pelagomonadales</taxon>
        <taxon>Pelagomonadaceae</taxon>
        <taxon>Pelagomonas</taxon>
    </lineage>
</organism>